<evidence type="ECO:0000313" key="2">
    <source>
        <dbReference type="EMBL" id="WEG73084.1"/>
    </source>
</evidence>
<protein>
    <recommendedName>
        <fullName evidence="4">YitT family protein</fullName>
    </recommendedName>
</protein>
<sequence length="216" mass="23749">MKKFNLLLLSLLFYTLTGLGISLTIVAQVGVSSFNALNLSLAHLFSLKIGSMTAIVNGLFLLLYIILTKGKLISSYLIQIMTVLALGYVINFFTYQVFTGLTINSYANRLGLFLLGSLIAGFGTGMVLNLKVLSFPIESVCQHLSAKWHVSFATLRYSVDIISVSLSLMVSFANHSPVFVREGTLISLLVLTMTISLTKKAFNKLITTEHPNRLLF</sequence>
<proteinExistence type="predicted"/>
<accession>A0AAF0CUH6</accession>
<keyword evidence="1" id="KW-1133">Transmembrane helix</keyword>
<keyword evidence="3" id="KW-1185">Reference proteome</keyword>
<evidence type="ECO:0008006" key="4">
    <source>
        <dbReference type="Google" id="ProtNLM"/>
    </source>
</evidence>
<keyword evidence="1" id="KW-0812">Transmembrane</keyword>
<dbReference type="Pfam" id="PF19700">
    <property type="entry name" value="DUF6198"/>
    <property type="match status" value="1"/>
</dbReference>
<dbReference type="PANTHER" id="PTHR40078">
    <property type="entry name" value="INTEGRAL MEMBRANE PROTEIN-RELATED"/>
    <property type="match status" value="1"/>
</dbReference>
<evidence type="ECO:0000256" key="1">
    <source>
        <dbReference type="SAM" id="Phobius"/>
    </source>
</evidence>
<evidence type="ECO:0000313" key="3">
    <source>
        <dbReference type="Proteomes" id="UP001179647"/>
    </source>
</evidence>
<feature type="transmembrane region" description="Helical" evidence="1">
    <location>
        <begin position="110"/>
        <end position="133"/>
    </location>
</feature>
<dbReference type="Proteomes" id="UP001179647">
    <property type="component" value="Chromosome"/>
</dbReference>
<name>A0AAF0CUH6_9ENTE</name>
<feature type="transmembrane region" description="Helical" evidence="1">
    <location>
        <begin position="76"/>
        <end position="98"/>
    </location>
</feature>
<dbReference type="RefSeq" id="WP_275468886.1">
    <property type="nucleotide sequence ID" value="NZ_CP110232.1"/>
</dbReference>
<feature type="transmembrane region" description="Helical" evidence="1">
    <location>
        <begin position="43"/>
        <end position="67"/>
    </location>
</feature>
<dbReference type="InterPro" id="IPR038750">
    <property type="entry name" value="YczE/YyaS-like"/>
</dbReference>
<dbReference type="EMBL" id="CP110232">
    <property type="protein sequence ID" value="WEG73084.1"/>
    <property type="molecule type" value="Genomic_DNA"/>
</dbReference>
<organism evidence="2 3">
    <name type="scientific">Vagococcus intermedius</name>
    <dbReference type="NCBI Taxonomy" id="2991418"/>
    <lineage>
        <taxon>Bacteria</taxon>
        <taxon>Bacillati</taxon>
        <taxon>Bacillota</taxon>
        <taxon>Bacilli</taxon>
        <taxon>Lactobacillales</taxon>
        <taxon>Enterococcaceae</taxon>
        <taxon>Vagococcus</taxon>
    </lineage>
</organism>
<dbReference type="AlphaFoldDB" id="A0AAF0CUH6"/>
<dbReference type="KEGG" id="vie:OL234_08955"/>
<dbReference type="PANTHER" id="PTHR40078:SF1">
    <property type="entry name" value="INTEGRAL MEMBRANE PROTEIN"/>
    <property type="match status" value="1"/>
</dbReference>
<gene>
    <name evidence="2" type="ORF">OL234_08955</name>
</gene>
<reference evidence="2" key="1">
    <citation type="submission" date="2022-10" db="EMBL/GenBank/DDBJ databases">
        <title>Vagococcus sp. isolated from poultry meat.</title>
        <authorList>
            <person name="Johansson P."/>
            <person name="Bjorkroth J."/>
        </authorList>
    </citation>
    <scope>NUCLEOTIDE SEQUENCE</scope>
    <source>
        <strain evidence="2">STAA11</strain>
    </source>
</reference>
<keyword evidence="1" id="KW-0472">Membrane</keyword>